<proteinExistence type="predicted"/>
<dbReference type="AlphaFoldDB" id="A0A1J4K0H9"/>
<keyword evidence="4" id="KW-1185">Reference proteome</keyword>
<accession>A0A1J4K0H9</accession>
<keyword evidence="1" id="KW-0472">Membrane</keyword>
<feature type="domain" description="Deubiquitinating enzyme MINDY-3/4 conserved" evidence="2">
    <location>
        <begin position="153"/>
        <end position="241"/>
    </location>
</feature>
<reference evidence="3" key="1">
    <citation type="submission" date="2016-10" db="EMBL/GenBank/DDBJ databases">
        <authorList>
            <person name="Benchimol M."/>
            <person name="Almeida L.G."/>
            <person name="Vasconcelos A.T."/>
            <person name="Perreira-Neves A."/>
            <person name="Rosa I.A."/>
            <person name="Tasca T."/>
            <person name="Bogo M.R."/>
            <person name="de Souza W."/>
        </authorList>
    </citation>
    <scope>NUCLEOTIDE SEQUENCE [LARGE SCALE GENOMIC DNA]</scope>
    <source>
        <strain evidence="3">K</strain>
    </source>
</reference>
<gene>
    <name evidence="3" type="ORF">TRFO_06364</name>
</gene>
<keyword evidence="1" id="KW-1133">Transmembrane helix</keyword>
<dbReference type="Pfam" id="PF13898">
    <property type="entry name" value="MINDY-3_4_CD"/>
    <property type="match status" value="1"/>
</dbReference>
<protein>
    <recommendedName>
        <fullName evidence="2">Deubiquitinating enzyme MINDY-3/4 conserved domain-containing protein</fullName>
    </recommendedName>
</protein>
<evidence type="ECO:0000313" key="4">
    <source>
        <dbReference type="Proteomes" id="UP000179807"/>
    </source>
</evidence>
<comment type="caution">
    <text evidence="3">The sequence shown here is derived from an EMBL/GenBank/DDBJ whole genome shotgun (WGS) entry which is preliminary data.</text>
</comment>
<dbReference type="GeneID" id="94827756"/>
<feature type="transmembrane region" description="Helical" evidence="1">
    <location>
        <begin position="123"/>
        <end position="146"/>
    </location>
</feature>
<evidence type="ECO:0000313" key="3">
    <source>
        <dbReference type="EMBL" id="OHT04458.1"/>
    </source>
</evidence>
<keyword evidence="1" id="KW-0812">Transmembrane</keyword>
<dbReference type="InterPro" id="IPR025257">
    <property type="entry name" value="MINDY-3/4_CD"/>
</dbReference>
<dbReference type="VEuPathDB" id="TrichDB:TRFO_06364"/>
<evidence type="ECO:0000256" key="1">
    <source>
        <dbReference type="SAM" id="Phobius"/>
    </source>
</evidence>
<dbReference type="Proteomes" id="UP000179807">
    <property type="component" value="Unassembled WGS sequence"/>
</dbReference>
<dbReference type="EMBL" id="MLAK01000793">
    <property type="protein sequence ID" value="OHT04458.1"/>
    <property type="molecule type" value="Genomic_DNA"/>
</dbReference>
<dbReference type="RefSeq" id="XP_068357594.1">
    <property type="nucleotide sequence ID" value="XM_068493052.1"/>
</dbReference>
<organism evidence="3 4">
    <name type="scientific">Tritrichomonas foetus</name>
    <dbReference type="NCBI Taxonomy" id="1144522"/>
    <lineage>
        <taxon>Eukaryota</taxon>
        <taxon>Metamonada</taxon>
        <taxon>Parabasalia</taxon>
        <taxon>Tritrichomonadida</taxon>
        <taxon>Tritrichomonadidae</taxon>
        <taxon>Tritrichomonas</taxon>
    </lineage>
</organism>
<sequence>MMEESYLKGENFGKLMKFVGKLPIGDSWKQPIHFVGDTLRLYQTGEGPCGFFSVIQAYILLNHKKNNGMQREDLLIQSILDIMKKIRNIYAFCQCVDFGGSELMFYVTTNEDLARKYLKESGILYVDIASLILTVSFVYIAGPALLSSYAFGDSLIDDNGQTTIQFVLLMITGTIADSPNQNYSVHGQMLITGVLVEQDIGLILVDENESDHTVGYPLLSPKYKIWIVYYGGHFTTIMFEDGQFFEYNNLNHMNEEYKLCTEQHILFSTLLDLLE</sequence>
<name>A0A1J4K0H9_9EUKA</name>
<dbReference type="OrthoDB" id="10263628at2759"/>
<evidence type="ECO:0000259" key="2">
    <source>
        <dbReference type="Pfam" id="PF13898"/>
    </source>
</evidence>